<dbReference type="SUPFAM" id="SSF53254">
    <property type="entry name" value="Phosphoglycerate mutase-like"/>
    <property type="match status" value="1"/>
</dbReference>
<dbReference type="PANTHER" id="PTHR11567:SF210">
    <property type="entry name" value="ACID PHOSPHATASE 5-RELATED"/>
    <property type="match status" value="1"/>
</dbReference>
<comment type="similarity">
    <text evidence="1">Belongs to the histidine acid phosphatase family.</text>
</comment>
<reference evidence="3" key="1">
    <citation type="submission" date="2016-11" db="UniProtKB">
        <authorList>
            <consortium name="WormBaseParasite"/>
        </authorList>
    </citation>
    <scope>IDENTIFICATION</scope>
</reference>
<evidence type="ECO:0000256" key="1">
    <source>
        <dbReference type="ARBA" id="ARBA00005375"/>
    </source>
</evidence>
<dbReference type="InterPro" id="IPR050645">
    <property type="entry name" value="Histidine_acid_phosphatase"/>
</dbReference>
<dbReference type="AlphaFoldDB" id="A0A1I7WYY8"/>
<dbReference type="Pfam" id="PF00328">
    <property type="entry name" value="His_Phos_2"/>
    <property type="match status" value="1"/>
</dbReference>
<dbReference type="Proteomes" id="UP000095283">
    <property type="component" value="Unplaced"/>
</dbReference>
<keyword evidence="2" id="KW-1185">Reference proteome</keyword>
<dbReference type="PANTHER" id="PTHR11567">
    <property type="entry name" value="ACID PHOSPHATASE-RELATED"/>
    <property type="match status" value="1"/>
</dbReference>
<dbReference type="InterPro" id="IPR000560">
    <property type="entry name" value="His_Pase_clade-2"/>
</dbReference>
<evidence type="ECO:0000313" key="2">
    <source>
        <dbReference type="Proteomes" id="UP000095283"/>
    </source>
</evidence>
<protein>
    <submittedName>
        <fullName evidence="3">Lysosomal acid phosphatase</fullName>
    </submittedName>
</protein>
<name>A0A1I7WYY8_HETBA</name>
<organism evidence="2 3">
    <name type="scientific">Heterorhabditis bacteriophora</name>
    <name type="common">Entomopathogenic nematode worm</name>
    <dbReference type="NCBI Taxonomy" id="37862"/>
    <lineage>
        <taxon>Eukaryota</taxon>
        <taxon>Metazoa</taxon>
        <taxon>Ecdysozoa</taxon>
        <taxon>Nematoda</taxon>
        <taxon>Chromadorea</taxon>
        <taxon>Rhabditida</taxon>
        <taxon>Rhabditina</taxon>
        <taxon>Rhabditomorpha</taxon>
        <taxon>Strongyloidea</taxon>
        <taxon>Heterorhabditidae</taxon>
        <taxon>Heterorhabditis</taxon>
    </lineage>
</organism>
<dbReference type="GO" id="GO:0016791">
    <property type="term" value="F:phosphatase activity"/>
    <property type="evidence" value="ECO:0007669"/>
    <property type="project" value="TreeGrafter"/>
</dbReference>
<proteinExistence type="inferred from homology"/>
<accession>A0A1I7WYY8</accession>
<dbReference type="InterPro" id="IPR029033">
    <property type="entry name" value="His_PPase_superfam"/>
</dbReference>
<sequence length="226" mass="25899">MSTWQPIPIHTNGIGNEDPLLRPTSITCPVYNQVVKEQNAALISEINERNADLFIKLANYSGMQAVNFKNVKKLYDIDKEMFHNLEQPKWVNEIYNGTRIIDHIRELKRITRISEFNSKEKSRLRGGLLLNEWIERIKDASIDVRKNTTKRLKAVFYSSHEGTVTALSYAMGVSNNQLIPYAAMLVAELHRNGTKEIVQACNKSSTFPKVVTFVLVLLRYGYKNIV</sequence>
<dbReference type="WBParaSite" id="Hba_10481">
    <property type="protein sequence ID" value="Hba_10481"/>
    <property type="gene ID" value="Hba_10481"/>
</dbReference>
<dbReference type="Gene3D" id="3.40.50.1240">
    <property type="entry name" value="Phosphoglycerate mutase-like"/>
    <property type="match status" value="1"/>
</dbReference>
<evidence type="ECO:0000313" key="3">
    <source>
        <dbReference type="WBParaSite" id="Hba_10481"/>
    </source>
</evidence>